<evidence type="ECO:0000313" key="2">
    <source>
        <dbReference type="EMBL" id="QPG74206.1"/>
    </source>
</evidence>
<evidence type="ECO:0000256" key="1">
    <source>
        <dbReference type="SAM" id="MobiDB-lite"/>
    </source>
</evidence>
<dbReference type="RefSeq" id="XP_038777771.1">
    <property type="nucleotide sequence ID" value="XM_038921843.1"/>
</dbReference>
<accession>A0A875RYH9</accession>
<keyword evidence="3" id="KW-1185">Reference proteome</keyword>
<feature type="region of interest" description="Disordered" evidence="1">
    <location>
        <begin position="163"/>
        <end position="189"/>
    </location>
</feature>
<reference evidence="2" key="1">
    <citation type="submission" date="2020-10" db="EMBL/GenBank/DDBJ databases">
        <authorList>
            <person name="Roach M.J.R."/>
        </authorList>
    </citation>
    <scope>NUCLEOTIDE SEQUENCE</scope>
    <source>
        <strain evidence="2">CBS 1945</strain>
    </source>
</reference>
<protein>
    <submittedName>
        <fullName evidence="2">Uncharacterized protein</fullName>
    </submittedName>
</protein>
<dbReference type="Proteomes" id="UP000662931">
    <property type="component" value="Chromosome 1"/>
</dbReference>
<name>A0A875RYH9_EENNA</name>
<evidence type="ECO:0000313" key="3">
    <source>
        <dbReference type="Proteomes" id="UP000662931"/>
    </source>
</evidence>
<dbReference type="KEGG" id="bnn:FOA43_001530"/>
<proteinExistence type="predicted"/>
<organism evidence="2 3">
    <name type="scientific">Eeniella nana</name>
    <name type="common">Yeast</name>
    <name type="synonym">Brettanomyces nanus</name>
    <dbReference type="NCBI Taxonomy" id="13502"/>
    <lineage>
        <taxon>Eukaryota</taxon>
        <taxon>Fungi</taxon>
        <taxon>Dikarya</taxon>
        <taxon>Ascomycota</taxon>
        <taxon>Saccharomycotina</taxon>
        <taxon>Pichiomycetes</taxon>
        <taxon>Pichiales</taxon>
        <taxon>Pichiaceae</taxon>
        <taxon>Brettanomyces</taxon>
    </lineage>
</organism>
<dbReference type="AlphaFoldDB" id="A0A875RYH9"/>
<sequence length="239" mass="26472">MAVLVALVGTIIEGKLYGYQAFILGALTLTGVGMVANYIRYAESVPTSVDKDDQHRTKSLGQKQLRLIQVFQPVSSISGNFFRLSTTRRARKKTREAIERCLLRLKDASSDESTLSDSTLVDSDEADTDTSGIILDEADAVTGDNSPRFTSWFMENYSAETSVTPSIPTTSESSTNISTQATRSATRSATMENSLESSSGWHFAYLLTRIFPQRKEKLWTNKFEGLRPLKLVHPDNNSL</sequence>
<dbReference type="GeneID" id="62194931"/>
<dbReference type="OrthoDB" id="10643332at2759"/>
<dbReference type="EMBL" id="CP064812">
    <property type="protein sequence ID" value="QPG74206.1"/>
    <property type="molecule type" value="Genomic_DNA"/>
</dbReference>
<gene>
    <name evidence="2" type="ORF">FOA43_001530</name>
</gene>